<protein>
    <submittedName>
        <fullName evidence="6">TetR/AcrR family transcriptional regulator</fullName>
    </submittedName>
</protein>
<dbReference type="PROSITE" id="PS01081">
    <property type="entry name" value="HTH_TETR_1"/>
    <property type="match status" value="1"/>
</dbReference>
<dbReference type="Gene3D" id="1.10.10.60">
    <property type="entry name" value="Homeodomain-like"/>
    <property type="match status" value="1"/>
</dbReference>
<organism evidence="6 7">
    <name type="scientific">Rhodococcus rhodnii</name>
    <dbReference type="NCBI Taxonomy" id="38312"/>
    <lineage>
        <taxon>Bacteria</taxon>
        <taxon>Bacillati</taxon>
        <taxon>Actinomycetota</taxon>
        <taxon>Actinomycetes</taxon>
        <taxon>Mycobacteriales</taxon>
        <taxon>Nocardiaceae</taxon>
        <taxon>Rhodococcus</taxon>
    </lineage>
</organism>
<feature type="domain" description="HTH tetR-type" evidence="5">
    <location>
        <begin position="13"/>
        <end position="73"/>
    </location>
</feature>
<evidence type="ECO:0000256" key="3">
    <source>
        <dbReference type="ARBA" id="ARBA00023163"/>
    </source>
</evidence>
<dbReference type="InterPro" id="IPR036271">
    <property type="entry name" value="Tet_transcr_reg_TetR-rel_C_sf"/>
</dbReference>
<dbReference type="PANTHER" id="PTHR30055:SF146">
    <property type="entry name" value="HTH-TYPE TRANSCRIPTIONAL DUAL REGULATOR CECR"/>
    <property type="match status" value="1"/>
</dbReference>
<dbReference type="AlphaFoldDB" id="A0A6P2C920"/>
<reference evidence="6 7" key="1">
    <citation type="submission" date="2018-07" db="EMBL/GenBank/DDBJ databases">
        <title>Genome sequence of Rhodococcus rhodnii ATCC 35071 from Rhodnius prolixus.</title>
        <authorList>
            <person name="Patel V."/>
            <person name="Vogel K.J."/>
        </authorList>
    </citation>
    <scope>NUCLEOTIDE SEQUENCE [LARGE SCALE GENOMIC DNA]</scope>
    <source>
        <strain evidence="6 7">ATCC 35071</strain>
    </source>
</reference>
<feature type="DNA-binding region" description="H-T-H motif" evidence="4">
    <location>
        <begin position="36"/>
        <end position="55"/>
    </location>
</feature>
<dbReference type="PANTHER" id="PTHR30055">
    <property type="entry name" value="HTH-TYPE TRANSCRIPTIONAL REGULATOR RUTR"/>
    <property type="match status" value="1"/>
</dbReference>
<dbReference type="GO" id="GO:0003700">
    <property type="term" value="F:DNA-binding transcription factor activity"/>
    <property type="evidence" value="ECO:0007669"/>
    <property type="project" value="TreeGrafter"/>
</dbReference>
<keyword evidence="2 4" id="KW-0238">DNA-binding</keyword>
<dbReference type="Gene3D" id="1.10.357.10">
    <property type="entry name" value="Tetracycline Repressor, domain 2"/>
    <property type="match status" value="1"/>
</dbReference>
<dbReference type="RefSeq" id="WP_010840240.1">
    <property type="nucleotide sequence ID" value="NZ_QRCM01000001.1"/>
</dbReference>
<dbReference type="GO" id="GO:0045892">
    <property type="term" value="P:negative regulation of DNA-templated transcription"/>
    <property type="evidence" value="ECO:0007669"/>
    <property type="project" value="UniProtKB-ARBA"/>
</dbReference>
<dbReference type="SUPFAM" id="SSF46689">
    <property type="entry name" value="Homeodomain-like"/>
    <property type="match status" value="1"/>
</dbReference>
<evidence type="ECO:0000313" key="6">
    <source>
        <dbReference type="EMBL" id="TXG89133.1"/>
    </source>
</evidence>
<dbReference type="Pfam" id="PF00440">
    <property type="entry name" value="TetR_N"/>
    <property type="match status" value="1"/>
</dbReference>
<keyword evidence="1" id="KW-0805">Transcription regulation</keyword>
<keyword evidence="3" id="KW-0804">Transcription</keyword>
<dbReference type="SUPFAM" id="SSF48498">
    <property type="entry name" value="Tetracyclin repressor-like, C-terminal domain"/>
    <property type="match status" value="1"/>
</dbReference>
<dbReference type="GO" id="GO:0000976">
    <property type="term" value="F:transcription cis-regulatory region binding"/>
    <property type="evidence" value="ECO:0007669"/>
    <property type="project" value="TreeGrafter"/>
</dbReference>
<dbReference type="InterPro" id="IPR023772">
    <property type="entry name" value="DNA-bd_HTH_TetR-type_CS"/>
</dbReference>
<dbReference type="InterPro" id="IPR001647">
    <property type="entry name" value="HTH_TetR"/>
</dbReference>
<dbReference type="InterPro" id="IPR039536">
    <property type="entry name" value="TetR_C_Proteobacteria"/>
</dbReference>
<dbReference type="InterPro" id="IPR009057">
    <property type="entry name" value="Homeodomain-like_sf"/>
</dbReference>
<dbReference type="Proteomes" id="UP000471120">
    <property type="component" value="Unassembled WGS sequence"/>
</dbReference>
<evidence type="ECO:0000256" key="2">
    <source>
        <dbReference type="ARBA" id="ARBA00023125"/>
    </source>
</evidence>
<dbReference type="PRINTS" id="PR00455">
    <property type="entry name" value="HTHTETR"/>
</dbReference>
<dbReference type="Pfam" id="PF14246">
    <property type="entry name" value="TetR_C_7"/>
    <property type="match status" value="1"/>
</dbReference>
<dbReference type="PROSITE" id="PS50977">
    <property type="entry name" value="HTH_TETR_2"/>
    <property type="match status" value="1"/>
</dbReference>
<gene>
    <name evidence="6" type="ORF">DW322_01310</name>
</gene>
<dbReference type="EMBL" id="QRCM01000001">
    <property type="protein sequence ID" value="TXG89133.1"/>
    <property type="molecule type" value="Genomic_DNA"/>
</dbReference>
<name>A0A6P2C920_9NOCA</name>
<evidence type="ECO:0000256" key="1">
    <source>
        <dbReference type="ARBA" id="ARBA00023015"/>
    </source>
</evidence>
<evidence type="ECO:0000259" key="5">
    <source>
        <dbReference type="PROSITE" id="PS50977"/>
    </source>
</evidence>
<dbReference type="InterPro" id="IPR050109">
    <property type="entry name" value="HTH-type_TetR-like_transc_reg"/>
</dbReference>
<dbReference type="FunFam" id="1.10.10.60:FF:000141">
    <property type="entry name" value="TetR family transcriptional regulator"/>
    <property type="match status" value="1"/>
</dbReference>
<sequence>MTVPTTRTDRPRTGKRDAILAAALEVFGRDGYADASVAAIARVAGVAKPTVYNHFDDKNTLFGEAMRWGMAHANERTDGVIGAFDPSADDLRGELERVGEGIVGCLREPVGRNVMRLQWGERSRCPSLAEEGRRNRDRTIDRLAGKLARLSNAGRLCEVDPERAARQFLVLVVDDLPAISGFGEHAVPDAQLDAFVREGVDTFLAAFAPR</sequence>
<evidence type="ECO:0000313" key="7">
    <source>
        <dbReference type="Proteomes" id="UP000471120"/>
    </source>
</evidence>
<evidence type="ECO:0000256" key="4">
    <source>
        <dbReference type="PROSITE-ProRule" id="PRU00335"/>
    </source>
</evidence>
<proteinExistence type="predicted"/>
<comment type="caution">
    <text evidence="6">The sequence shown here is derived from an EMBL/GenBank/DDBJ whole genome shotgun (WGS) entry which is preliminary data.</text>
</comment>
<accession>A0A6P2C920</accession>